<comment type="subcellular location">
    <subcellularLocation>
        <location evidence="1">Membrane</location>
        <topology evidence="1">Single-pass membrane protein</topology>
    </subcellularLocation>
</comment>
<keyword evidence="4" id="KW-0653">Protein transport</keyword>
<dbReference type="Proteomes" id="UP000254968">
    <property type="component" value="Unassembled WGS sequence"/>
</dbReference>
<reference evidence="8 9" key="1">
    <citation type="submission" date="2018-06" db="EMBL/GenBank/DDBJ databases">
        <authorList>
            <consortium name="Pathogen Informatics"/>
            <person name="Doyle S."/>
        </authorList>
    </citation>
    <scope>NUCLEOTIDE SEQUENCE [LARGE SCALE GENOMIC DNA]</scope>
    <source>
        <strain evidence="8 9">NCTC13315</strain>
    </source>
</reference>
<evidence type="ECO:0000256" key="7">
    <source>
        <dbReference type="ARBA" id="ARBA00023136"/>
    </source>
</evidence>
<gene>
    <name evidence="8" type="primary">tatB</name>
    <name evidence="8" type="ORF">NCTC13315_00071</name>
</gene>
<dbReference type="Pfam" id="PF02416">
    <property type="entry name" value="TatA_B_E"/>
    <property type="match status" value="1"/>
</dbReference>
<organism evidence="8 9">
    <name type="scientific">Legionella beliardensis</name>
    <dbReference type="NCBI Taxonomy" id="91822"/>
    <lineage>
        <taxon>Bacteria</taxon>
        <taxon>Pseudomonadati</taxon>
        <taxon>Pseudomonadota</taxon>
        <taxon>Gammaproteobacteria</taxon>
        <taxon>Legionellales</taxon>
        <taxon>Legionellaceae</taxon>
        <taxon>Legionella</taxon>
    </lineage>
</organism>
<dbReference type="Gene3D" id="1.20.5.3310">
    <property type="match status" value="1"/>
</dbReference>
<dbReference type="GO" id="GO:0016020">
    <property type="term" value="C:membrane"/>
    <property type="evidence" value="ECO:0007669"/>
    <property type="project" value="UniProtKB-ARBA"/>
</dbReference>
<accession>A0A378HYW7</accession>
<keyword evidence="3" id="KW-0812">Transmembrane</keyword>
<keyword evidence="5" id="KW-1133">Transmembrane helix</keyword>
<evidence type="ECO:0000256" key="6">
    <source>
        <dbReference type="ARBA" id="ARBA00023010"/>
    </source>
</evidence>
<evidence type="ECO:0000313" key="9">
    <source>
        <dbReference type="Proteomes" id="UP000254968"/>
    </source>
</evidence>
<dbReference type="InterPro" id="IPR003369">
    <property type="entry name" value="TatA/B/E"/>
</dbReference>
<keyword evidence="7" id="KW-0472">Membrane</keyword>
<keyword evidence="9" id="KW-1185">Reference proteome</keyword>
<evidence type="ECO:0000256" key="2">
    <source>
        <dbReference type="ARBA" id="ARBA00022448"/>
    </source>
</evidence>
<dbReference type="RefSeq" id="WP_115301368.1">
    <property type="nucleotide sequence ID" value="NZ_CAAAHO010000003.1"/>
</dbReference>
<keyword evidence="2" id="KW-0813">Transport</keyword>
<keyword evidence="6" id="KW-0811">Translocation</keyword>
<dbReference type="OrthoDB" id="5653976at2"/>
<evidence type="ECO:0000256" key="4">
    <source>
        <dbReference type="ARBA" id="ARBA00022927"/>
    </source>
</evidence>
<sequence length="75" mass="8658">MNSSELLIIIMVAIVAFGPNKLPMLAEHLGKLIRQLNHLRAQATQFWQTQLNEQQLRENQQKAEKADSLYKDKVN</sequence>
<dbReference type="EMBL" id="UGNV01000001">
    <property type="protein sequence ID" value="STX27565.1"/>
    <property type="molecule type" value="Genomic_DNA"/>
</dbReference>
<evidence type="ECO:0000313" key="8">
    <source>
        <dbReference type="EMBL" id="STX27565.1"/>
    </source>
</evidence>
<dbReference type="GO" id="GO:0015031">
    <property type="term" value="P:protein transport"/>
    <property type="evidence" value="ECO:0007669"/>
    <property type="project" value="UniProtKB-KW"/>
</dbReference>
<evidence type="ECO:0000256" key="3">
    <source>
        <dbReference type="ARBA" id="ARBA00022692"/>
    </source>
</evidence>
<proteinExistence type="predicted"/>
<dbReference type="AlphaFoldDB" id="A0A378HYW7"/>
<evidence type="ECO:0000256" key="5">
    <source>
        <dbReference type="ARBA" id="ARBA00022989"/>
    </source>
</evidence>
<name>A0A378HYW7_9GAMM</name>
<protein>
    <submittedName>
        <fullName evidence="8">TatB protein (Twin arginine translocation)</fullName>
    </submittedName>
</protein>
<evidence type="ECO:0000256" key="1">
    <source>
        <dbReference type="ARBA" id="ARBA00004167"/>
    </source>
</evidence>